<gene>
    <name evidence="1" type="ORF">METZ01_LOCUS426987</name>
</gene>
<dbReference type="AlphaFoldDB" id="A0A382XT23"/>
<name>A0A382XT23_9ZZZZ</name>
<feature type="non-terminal residue" evidence="1">
    <location>
        <position position="1"/>
    </location>
</feature>
<dbReference type="EMBL" id="UINC01170204">
    <property type="protein sequence ID" value="SVD74133.1"/>
    <property type="molecule type" value="Genomic_DNA"/>
</dbReference>
<evidence type="ECO:0000313" key="1">
    <source>
        <dbReference type="EMBL" id="SVD74133.1"/>
    </source>
</evidence>
<proteinExistence type="predicted"/>
<protein>
    <recommendedName>
        <fullName evidence="2">Leucine-rich repeat-containing N-terminal plant-type domain-containing protein</fullName>
    </recommendedName>
</protein>
<accession>A0A382XT23</accession>
<evidence type="ECO:0008006" key="2">
    <source>
        <dbReference type="Google" id="ProtNLM"/>
    </source>
</evidence>
<sequence>PLSLTQNENINVLYLHDNHLAGNISDDICNGDEGKKILIYENSFCPPFPDCIKYIGKQTCEK</sequence>
<reference evidence="1" key="1">
    <citation type="submission" date="2018-05" db="EMBL/GenBank/DDBJ databases">
        <authorList>
            <person name="Lanie J.A."/>
            <person name="Ng W.-L."/>
            <person name="Kazmierczak K.M."/>
            <person name="Andrzejewski T.M."/>
            <person name="Davidsen T.M."/>
            <person name="Wayne K.J."/>
            <person name="Tettelin H."/>
            <person name="Glass J.I."/>
            <person name="Rusch D."/>
            <person name="Podicherti R."/>
            <person name="Tsui H.-C.T."/>
            <person name="Winkler M.E."/>
        </authorList>
    </citation>
    <scope>NUCLEOTIDE SEQUENCE</scope>
</reference>
<organism evidence="1">
    <name type="scientific">marine metagenome</name>
    <dbReference type="NCBI Taxonomy" id="408172"/>
    <lineage>
        <taxon>unclassified sequences</taxon>
        <taxon>metagenomes</taxon>
        <taxon>ecological metagenomes</taxon>
    </lineage>
</organism>